<proteinExistence type="predicted"/>
<name>A0A6G7K9X7_9LACT</name>
<dbReference type="PANTHER" id="PTHR35796">
    <property type="entry name" value="HYPOTHETICAL CYTOSOLIC PROTEIN"/>
    <property type="match status" value="1"/>
</dbReference>
<dbReference type="InterPro" id="IPR037063">
    <property type="entry name" value="PHb_sf"/>
</dbReference>
<feature type="domain" description="Bacterial Pleckstrin homology" evidence="1">
    <location>
        <begin position="3"/>
        <end position="122"/>
    </location>
</feature>
<dbReference type="SUPFAM" id="SSF50729">
    <property type="entry name" value="PH domain-like"/>
    <property type="match status" value="1"/>
</dbReference>
<evidence type="ECO:0000313" key="2">
    <source>
        <dbReference type="EMBL" id="QII82055.1"/>
    </source>
</evidence>
<sequence>MSLFDRLAGHAGKVGNDSAEKLLEGLLTQTEKVLSTFKLVRDYIIFTNKRLILVDVQGVGTKKEIQSIPYRSISRFTIETAGTADIDSEIKLYISNGLEPIVSLELGRNKQHVYDISRILAEELLG</sequence>
<evidence type="ECO:0000259" key="1">
    <source>
        <dbReference type="Pfam" id="PF08000"/>
    </source>
</evidence>
<evidence type="ECO:0000313" key="3">
    <source>
        <dbReference type="Proteomes" id="UP000501451"/>
    </source>
</evidence>
<reference evidence="2 3" key="1">
    <citation type="journal article" date="2017" name="Int. J. Syst. Evol. Microbiol.">
        <title>Jeotgalibaca porci sp. nov. and Jeotgalibaca arthritidis sp. nov., isolated from pigs, and emended description of the genus Jeotgalibaca.</title>
        <authorList>
            <person name="Zamora L."/>
            <person name="Perez-Sancho M."/>
            <person name="Dominguez L."/>
            <person name="Fernandez-Garayzabal J.F."/>
            <person name="Vela A.I."/>
        </authorList>
    </citation>
    <scope>NUCLEOTIDE SEQUENCE [LARGE SCALE GENOMIC DNA]</scope>
    <source>
        <strain evidence="2 3">CECT 9157</strain>
    </source>
</reference>
<gene>
    <name evidence="2" type="ORF">G7057_06135</name>
</gene>
<dbReference type="RefSeq" id="WP_166162063.1">
    <property type="nucleotide sequence ID" value="NZ_CP049740.1"/>
</dbReference>
<organism evidence="2 3">
    <name type="scientific">Jeotgalibaca arthritidis</name>
    <dbReference type="NCBI Taxonomy" id="1868794"/>
    <lineage>
        <taxon>Bacteria</taxon>
        <taxon>Bacillati</taxon>
        <taxon>Bacillota</taxon>
        <taxon>Bacilli</taxon>
        <taxon>Lactobacillales</taxon>
        <taxon>Carnobacteriaceae</taxon>
        <taxon>Jeotgalibaca</taxon>
    </lineage>
</organism>
<dbReference type="Proteomes" id="UP000501451">
    <property type="component" value="Chromosome"/>
</dbReference>
<dbReference type="Pfam" id="PF08000">
    <property type="entry name" value="bPH_1"/>
    <property type="match status" value="1"/>
</dbReference>
<dbReference type="InterPro" id="IPR012544">
    <property type="entry name" value="PHb"/>
</dbReference>
<dbReference type="Gene3D" id="2.30.29.50">
    <property type="entry name" value="Bacterial Pleckstrin homology domain"/>
    <property type="match status" value="1"/>
</dbReference>
<dbReference type="EMBL" id="CP049740">
    <property type="protein sequence ID" value="QII82055.1"/>
    <property type="molecule type" value="Genomic_DNA"/>
</dbReference>
<dbReference type="PANTHER" id="PTHR35796:SF3">
    <property type="entry name" value="BHLH DOMAIN-CONTAINING PROTEIN"/>
    <property type="match status" value="1"/>
</dbReference>
<dbReference type="KEGG" id="jar:G7057_06135"/>
<protein>
    <submittedName>
        <fullName evidence="2">PH domain-containing protein</fullName>
    </submittedName>
</protein>
<dbReference type="CDD" id="cd13225">
    <property type="entry name" value="PH-like_bacteria"/>
    <property type="match status" value="1"/>
</dbReference>
<accession>A0A6G7K9X7</accession>
<dbReference type="AlphaFoldDB" id="A0A6G7K9X7"/>
<keyword evidence="3" id="KW-1185">Reference proteome</keyword>